<proteinExistence type="predicted"/>
<keyword evidence="2" id="KW-1185">Reference proteome</keyword>
<name>A0ABW5D4J2_9BACT</name>
<comment type="caution">
    <text evidence="1">The sequence shown here is derived from an EMBL/GenBank/DDBJ whole genome shotgun (WGS) entry which is preliminary data.</text>
</comment>
<dbReference type="EMBL" id="JBHUIT010000003">
    <property type="protein sequence ID" value="MFD2255943.1"/>
    <property type="molecule type" value="Genomic_DNA"/>
</dbReference>
<evidence type="ECO:0008006" key="3">
    <source>
        <dbReference type="Google" id="ProtNLM"/>
    </source>
</evidence>
<evidence type="ECO:0000313" key="1">
    <source>
        <dbReference type="EMBL" id="MFD2255943.1"/>
    </source>
</evidence>
<reference evidence="2" key="1">
    <citation type="journal article" date="2019" name="Int. J. Syst. Evol. Microbiol.">
        <title>The Global Catalogue of Microorganisms (GCM) 10K type strain sequencing project: providing services to taxonomists for standard genome sequencing and annotation.</title>
        <authorList>
            <consortium name="The Broad Institute Genomics Platform"/>
            <consortium name="The Broad Institute Genome Sequencing Center for Infectious Disease"/>
            <person name="Wu L."/>
            <person name="Ma J."/>
        </authorList>
    </citation>
    <scope>NUCLEOTIDE SEQUENCE [LARGE SCALE GENOMIC DNA]</scope>
    <source>
        <strain evidence="2">CGMCC 4.7106</strain>
    </source>
</reference>
<sequence length="148" mass="16810">MKNYLILMVCALAGCAGPKEALVVKQYTLRDQVTDKTDDPMVRQEKLRRLYGAVSMEERGNRLGQYFTVLWNAEAGAKKELLFQYLQGESGSRVKTMRRDISGSGARGKEEFSVIGKDYFENGRVLAWKMSLIVDGEPISTKQSYLWE</sequence>
<dbReference type="Proteomes" id="UP001597375">
    <property type="component" value="Unassembled WGS sequence"/>
</dbReference>
<accession>A0ABW5D4J2</accession>
<dbReference type="RefSeq" id="WP_386818754.1">
    <property type="nucleotide sequence ID" value="NZ_JBHUIT010000003.1"/>
</dbReference>
<dbReference type="PROSITE" id="PS51257">
    <property type="entry name" value="PROKAR_LIPOPROTEIN"/>
    <property type="match status" value="1"/>
</dbReference>
<gene>
    <name evidence="1" type="ORF">ACFSSA_04570</name>
</gene>
<protein>
    <recommendedName>
        <fullName evidence="3">Lipoprotein</fullName>
    </recommendedName>
</protein>
<organism evidence="1 2">
    <name type="scientific">Luteolibacter algae</name>
    <dbReference type="NCBI Taxonomy" id="454151"/>
    <lineage>
        <taxon>Bacteria</taxon>
        <taxon>Pseudomonadati</taxon>
        <taxon>Verrucomicrobiota</taxon>
        <taxon>Verrucomicrobiia</taxon>
        <taxon>Verrucomicrobiales</taxon>
        <taxon>Verrucomicrobiaceae</taxon>
        <taxon>Luteolibacter</taxon>
    </lineage>
</organism>
<evidence type="ECO:0000313" key="2">
    <source>
        <dbReference type="Proteomes" id="UP001597375"/>
    </source>
</evidence>